<keyword evidence="3" id="KW-1185">Reference proteome</keyword>
<dbReference type="Gene3D" id="2.130.10.10">
    <property type="entry name" value="YVTN repeat-like/Quinoprotein amine dehydrogenase"/>
    <property type="match status" value="1"/>
</dbReference>
<dbReference type="SUPFAM" id="SSF50978">
    <property type="entry name" value="WD40 repeat-like"/>
    <property type="match status" value="1"/>
</dbReference>
<gene>
    <name evidence="2" type="ORF">PFJ87_08g00370</name>
</gene>
<sequence length="296" mass="33095">MKFEKMNMIKDLGYTASSIDLVMSENGRYLVSVGVYKPSVKIYDLENLALKVERHLESDPVKVLSLTEDSSKICILRNDRTMEFHAKYGYHEGVKTPTLCFDACLNKFRAEVMSGGKGSNIYRFNLDQGRFLRSYAVTMDEVWSVRMNECNGLIGIGGGNAVQFIDQRCKEIVKSVEYNESPSSIDFSDNGIDFGVGTSEGIVYFHDLRARKPLLTIRHGDKIKRVTFSGKILVSMDKCGLKYCNRSGVVGEYTGSAEMNCFACDGGITFIGFDNGEISEVMSEDLGEIPQWCRAL</sequence>
<organism evidence="2 3">
    <name type="scientific">Encephalitozoon hellem</name>
    <name type="common">Microsporidian parasite</name>
    <dbReference type="NCBI Taxonomy" id="27973"/>
    <lineage>
        <taxon>Eukaryota</taxon>
        <taxon>Fungi</taxon>
        <taxon>Fungi incertae sedis</taxon>
        <taxon>Microsporidia</taxon>
        <taxon>Unikaryonidae</taxon>
        <taxon>Encephalitozoon</taxon>
    </lineage>
</organism>
<accession>A0ABY8CJU5</accession>
<dbReference type="PANTHER" id="PTHR14927:SF0">
    <property type="entry name" value="NUCLEOLAR PROTEIN 10"/>
    <property type="match status" value="1"/>
</dbReference>
<feature type="domain" description="Nucleolar protein 10-like N-terminal" evidence="1">
    <location>
        <begin position="5"/>
        <end position="222"/>
    </location>
</feature>
<dbReference type="EMBL" id="CP119069">
    <property type="protein sequence ID" value="WEL39179.1"/>
    <property type="molecule type" value="Genomic_DNA"/>
</dbReference>
<dbReference type="InterPro" id="IPR036322">
    <property type="entry name" value="WD40_repeat_dom_sf"/>
</dbReference>
<evidence type="ECO:0000259" key="1">
    <source>
        <dbReference type="Pfam" id="PF23098"/>
    </source>
</evidence>
<reference evidence="2 3" key="1">
    <citation type="submission" date="2023-02" db="EMBL/GenBank/DDBJ databases">
        <title>Encephalitozoon hellem ATCC 50451 complete genome.</title>
        <authorList>
            <person name="Mascarenhas dos Santos A.C."/>
            <person name="Julian A.T."/>
            <person name="Pombert J.-F."/>
        </authorList>
    </citation>
    <scope>NUCLEOTIDE SEQUENCE [LARGE SCALE GENOMIC DNA]</scope>
    <source>
        <strain evidence="2 3">ATCC 50451</strain>
    </source>
</reference>
<evidence type="ECO:0000313" key="3">
    <source>
        <dbReference type="Proteomes" id="UP001217963"/>
    </source>
</evidence>
<dbReference type="InterPro" id="IPR040382">
    <property type="entry name" value="NOL10/Enp2"/>
</dbReference>
<dbReference type="InterPro" id="IPR056551">
    <property type="entry name" value="Beta-prop_NOL10_N"/>
</dbReference>
<dbReference type="Proteomes" id="UP001217963">
    <property type="component" value="Chromosome VIII"/>
</dbReference>
<protein>
    <submittedName>
        <fullName evidence="2">WD40 domain-containing protein</fullName>
    </submittedName>
</protein>
<proteinExistence type="predicted"/>
<dbReference type="InterPro" id="IPR015943">
    <property type="entry name" value="WD40/YVTN_repeat-like_dom_sf"/>
</dbReference>
<dbReference type="PANTHER" id="PTHR14927">
    <property type="entry name" value="NUCLEOLAR PROTEIN 10"/>
    <property type="match status" value="1"/>
</dbReference>
<evidence type="ECO:0000313" key="2">
    <source>
        <dbReference type="EMBL" id="WEL39179.1"/>
    </source>
</evidence>
<name>A0ABY8CJU5_ENCHE</name>
<dbReference type="Pfam" id="PF23098">
    <property type="entry name" value="Beta-prop_NOL10_N"/>
    <property type="match status" value="1"/>
</dbReference>